<accession>A0A2M7VAV8</accession>
<evidence type="ECO:0000256" key="2">
    <source>
        <dbReference type="ARBA" id="ARBA00022555"/>
    </source>
</evidence>
<keyword evidence="4 7" id="KW-0694">RNA-binding</keyword>
<evidence type="ECO:0000256" key="3">
    <source>
        <dbReference type="ARBA" id="ARBA00022801"/>
    </source>
</evidence>
<dbReference type="GO" id="GO:0072344">
    <property type="term" value="P:rescue of stalled ribosome"/>
    <property type="evidence" value="ECO:0007669"/>
    <property type="project" value="UniProtKB-UniRule"/>
</dbReference>
<dbReference type="Gene3D" id="3.40.50.1470">
    <property type="entry name" value="Peptidyl-tRNA hydrolase"/>
    <property type="match status" value="1"/>
</dbReference>
<comment type="function">
    <text evidence="7">Catalyzes the release of premature peptidyl moieties from peptidyl-tRNA molecules trapped in stalled 50S ribosomal subunits, and thus maintains levels of free tRNAs and 50S ribosomes.</text>
</comment>
<dbReference type="Proteomes" id="UP000231453">
    <property type="component" value="Unassembled WGS sequence"/>
</dbReference>
<evidence type="ECO:0000313" key="11">
    <source>
        <dbReference type="Proteomes" id="UP000231453"/>
    </source>
</evidence>
<sequence length="181" mass="20469">MKLIVGLGNPGKKYEKTRHNVGFMIVEELHKQLLSFGINDWELSKKFNAYISGCSINGEKIILAKPTTYMNRSGEAVQNIGHYYKMNQKDIVVVHDDKDILLGEIKIQENRGPAGHNGIKSIIEYIGTQDFLRVRVGIASENKKKMSDIPKFVLDKFGIMEKKKLKVSIDEAVEKIMGMIS</sequence>
<evidence type="ECO:0000256" key="1">
    <source>
        <dbReference type="ARBA" id="ARBA00013260"/>
    </source>
</evidence>
<evidence type="ECO:0000256" key="8">
    <source>
        <dbReference type="RuleBase" id="RU000673"/>
    </source>
</evidence>
<evidence type="ECO:0000256" key="6">
    <source>
        <dbReference type="ARBA" id="ARBA00050038"/>
    </source>
</evidence>
<dbReference type="GO" id="GO:0006515">
    <property type="term" value="P:protein quality control for misfolded or incompletely synthesized proteins"/>
    <property type="evidence" value="ECO:0007669"/>
    <property type="project" value="UniProtKB-UniRule"/>
</dbReference>
<feature type="site" description="Discriminates between blocked and unblocked aminoacyl-tRNA" evidence="7">
    <location>
        <position position="9"/>
    </location>
</feature>
<comment type="similarity">
    <text evidence="5 7 9">Belongs to the PTH family.</text>
</comment>
<evidence type="ECO:0000256" key="9">
    <source>
        <dbReference type="RuleBase" id="RU004320"/>
    </source>
</evidence>
<dbReference type="InterPro" id="IPR036416">
    <property type="entry name" value="Pept_tRNA_hydro_sf"/>
</dbReference>
<keyword evidence="3 7" id="KW-0378">Hydrolase</keyword>
<dbReference type="EC" id="3.1.1.29" evidence="1 7"/>
<dbReference type="AlphaFoldDB" id="A0A2M7VAV8"/>
<comment type="function">
    <text evidence="7">Hydrolyzes ribosome-free peptidyl-tRNAs (with 1 or more amino acids incorporated), which drop off the ribosome during protein synthesis, or as a result of ribosome stalling.</text>
</comment>
<feature type="binding site" evidence="7">
    <location>
        <position position="14"/>
    </location>
    <ligand>
        <name>tRNA</name>
        <dbReference type="ChEBI" id="CHEBI:17843"/>
    </ligand>
</feature>
<dbReference type="FunFam" id="3.40.50.1470:FF:000001">
    <property type="entry name" value="Peptidyl-tRNA hydrolase"/>
    <property type="match status" value="1"/>
</dbReference>
<proteinExistence type="inferred from homology"/>
<dbReference type="SUPFAM" id="SSF53178">
    <property type="entry name" value="Peptidyl-tRNA hydrolase-like"/>
    <property type="match status" value="1"/>
</dbReference>
<feature type="binding site" evidence="7">
    <location>
        <position position="117"/>
    </location>
    <ligand>
        <name>tRNA</name>
        <dbReference type="ChEBI" id="CHEBI:17843"/>
    </ligand>
</feature>
<gene>
    <name evidence="7" type="primary">pth</name>
    <name evidence="10" type="ORF">COX80_02385</name>
</gene>
<feature type="site" description="Stabilizes the basic form of H active site to accept a proton" evidence="7">
    <location>
        <position position="96"/>
    </location>
</feature>
<dbReference type="EMBL" id="PFPL01000034">
    <property type="protein sequence ID" value="PIZ96080.1"/>
    <property type="molecule type" value="Genomic_DNA"/>
</dbReference>
<comment type="caution">
    <text evidence="10">The sequence shown here is derived from an EMBL/GenBank/DDBJ whole genome shotgun (WGS) entry which is preliminary data.</text>
</comment>
<protein>
    <recommendedName>
        <fullName evidence="6 7">Peptidyl-tRNA hydrolase</fullName>
        <shortName evidence="7">Pth</shortName>
        <ecNumber evidence="1 7">3.1.1.29</ecNumber>
    </recommendedName>
</protein>
<comment type="subcellular location">
    <subcellularLocation>
        <location evidence="7">Cytoplasm</location>
    </subcellularLocation>
</comment>
<feature type="binding site" evidence="7">
    <location>
        <position position="69"/>
    </location>
    <ligand>
        <name>tRNA</name>
        <dbReference type="ChEBI" id="CHEBI:17843"/>
    </ligand>
</feature>
<evidence type="ECO:0000256" key="7">
    <source>
        <dbReference type="HAMAP-Rule" id="MF_00083"/>
    </source>
</evidence>
<reference evidence="11" key="1">
    <citation type="submission" date="2017-09" db="EMBL/GenBank/DDBJ databases">
        <title>Depth-based differentiation of microbial function through sediment-hosted aquifers and enrichment of novel symbionts in the deep terrestrial subsurface.</title>
        <authorList>
            <person name="Probst A.J."/>
            <person name="Ladd B."/>
            <person name="Jarett J.K."/>
            <person name="Geller-Mcgrath D.E."/>
            <person name="Sieber C.M.K."/>
            <person name="Emerson J.B."/>
            <person name="Anantharaman K."/>
            <person name="Thomas B.C."/>
            <person name="Malmstrom R."/>
            <person name="Stieglmeier M."/>
            <person name="Klingl A."/>
            <person name="Woyke T."/>
            <person name="Ryan C.M."/>
            <person name="Banfield J.F."/>
        </authorList>
    </citation>
    <scope>NUCLEOTIDE SEQUENCE [LARGE SCALE GENOMIC DNA]</scope>
</reference>
<dbReference type="GO" id="GO:0000049">
    <property type="term" value="F:tRNA binding"/>
    <property type="evidence" value="ECO:0007669"/>
    <property type="project" value="UniProtKB-UniRule"/>
</dbReference>
<evidence type="ECO:0000313" key="10">
    <source>
        <dbReference type="EMBL" id="PIZ96080.1"/>
    </source>
</evidence>
<dbReference type="HAMAP" id="MF_00083">
    <property type="entry name" value="Pept_tRNA_hydro_bact"/>
    <property type="match status" value="1"/>
</dbReference>
<name>A0A2M7VAV8_9BACT</name>
<dbReference type="NCBIfam" id="TIGR00447">
    <property type="entry name" value="pth"/>
    <property type="match status" value="1"/>
</dbReference>
<dbReference type="PANTHER" id="PTHR17224:SF1">
    <property type="entry name" value="PEPTIDYL-TRNA HYDROLASE"/>
    <property type="match status" value="1"/>
</dbReference>
<comment type="catalytic activity">
    <reaction evidence="7 8">
        <text>an N-acyl-L-alpha-aminoacyl-tRNA + H2O = an N-acyl-L-amino acid + a tRNA + H(+)</text>
        <dbReference type="Rhea" id="RHEA:54448"/>
        <dbReference type="Rhea" id="RHEA-COMP:10123"/>
        <dbReference type="Rhea" id="RHEA-COMP:13883"/>
        <dbReference type="ChEBI" id="CHEBI:15377"/>
        <dbReference type="ChEBI" id="CHEBI:15378"/>
        <dbReference type="ChEBI" id="CHEBI:59874"/>
        <dbReference type="ChEBI" id="CHEBI:78442"/>
        <dbReference type="ChEBI" id="CHEBI:138191"/>
        <dbReference type="EC" id="3.1.1.29"/>
    </reaction>
</comment>
<dbReference type="GO" id="GO:0004045">
    <property type="term" value="F:peptidyl-tRNA hydrolase activity"/>
    <property type="evidence" value="ECO:0007669"/>
    <property type="project" value="UniProtKB-UniRule"/>
</dbReference>
<dbReference type="InterPro" id="IPR018171">
    <property type="entry name" value="Pept_tRNA_hydro_CS"/>
</dbReference>
<keyword evidence="2 7" id="KW-0820">tRNA-binding</keyword>
<dbReference type="GO" id="GO:0005737">
    <property type="term" value="C:cytoplasm"/>
    <property type="evidence" value="ECO:0007669"/>
    <property type="project" value="UniProtKB-SubCell"/>
</dbReference>
<dbReference type="CDD" id="cd00462">
    <property type="entry name" value="PTH"/>
    <property type="match status" value="1"/>
</dbReference>
<organism evidence="10 11">
    <name type="scientific">Candidatus Magasanikbacteria bacterium CG_4_10_14_0_2_um_filter_33_14</name>
    <dbReference type="NCBI Taxonomy" id="1974636"/>
    <lineage>
        <taxon>Bacteria</taxon>
        <taxon>Candidatus Magasanikiibacteriota</taxon>
    </lineage>
</organism>
<dbReference type="PANTHER" id="PTHR17224">
    <property type="entry name" value="PEPTIDYL-TRNA HYDROLASE"/>
    <property type="match status" value="1"/>
</dbReference>
<keyword evidence="7" id="KW-0963">Cytoplasm</keyword>
<feature type="active site" description="Proton acceptor" evidence="7">
    <location>
        <position position="19"/>
    </location>
</feature>
<evidence type="ECO:0000256" key="5">
    <source>
        <dbReference type="ARBA" id="ARBA00038063"/>
    </source>
</evidence>
<feature type="binding site" evidence="7">
    <location>
        <position position="71"/>
    </location>
    <ligand>
        <name>tRNA</name>
        <dbReference type="ChEBI" id="CHEBI:17843"/>
    </ligand>
</feature>
<dbReference type="PROSITE" id="PS01195">
    <property type="entry name" value="PEPT_TRNA_HYDROL_1"/>
    <property type="match status" value="1"/>
</dbReference>
<dbReference type="PROSITE" id="PS01196">
    <property type="entry name" value="PEPT_TRNA_HYDROL_2"/>
    <property type="match status" value="1"/>
</dbReference>
<evidence type="ECO:0000256" key="4">
    <source>
        <dbReference type="ARBA" id="ARBA00022884"/>
    </source>
</evidence>
<comment type="subunit">
    <text evidence="7">Monomer.</text>
</comment>
<dbReference type="InterPro" id="IPR001328">
    <property type="entry name" value="Pept_tRNA_hydro"/>
</dbReference>
<dbReference type="Pfam" id="PF01195">
    <property type="entry name" value="Pept_tRNA_hydro"/>
    <property type="match status" value="1"/>
</dbReference>